<sequence length="64" mass="7457">MERRRLRRGVERGGMPRKACHSFRGARGGTQRPWSQCFGPPRGLGRWLLHHSWVWVPFRADTSA</sequence>
<organism evidence="2">
    <name type="scientific">Pongo abelii</name>
    <name type="common">Sumatran orangutan</name>
    <name type="synonym">Pongo pygmaeus abelii</name>
    <dbReference type="NCBI Taxonomy" id="9601"/>
    <lineage>
        <taxon>Eukaryota</taxon>
        <taxon>Metazoa</taxon>
        <taxon>Chordata</taxon>
        <taxon>Craniata</taxon>
        <taxon>Vertebrata</taxon>
        <taxon>Euteleostomi</taxon>
        <taxon>Mammalia</taxon>
        <taxon>Eutheria</taxon>
        <taxon>Euarchontoglires</taxon>
        <taxon>Primates</taxon>
        <taxon>Haplorrhini</taxon>
        <taxon>Catarrhini</taxon>
        <taxon>Hominidae</taxon>
        <taxon>Pongo</taxon>
    </lineage>
</organism>
<name>A0A2J8RZ66_PONAB</name>
<evidence type="ECO:0000313" key="2">
    <source>
        <dbReference type="EMBL" id="PNJ13821.1"/>
    </source>
</evidence>
<accession>A0A2J8RZ66</accession>
<gene>
    <name evidence="2" type="ORF">CR201_G0047492</name>
</gene>
<feature type="compositionally biased region" description="Basic and acidic residues" evidence="1">
    <location>
        <begin position="1"/>
        <end position="11"/>
    </location>
</feature>
<proteinExistence type="predicted"/>
<evidence type="ECO:0000256" key="1">
    <source>
        <dbReference type="SAM" id="MobiDB-lite"/>
    </source>
</evidence>
<comment type="caution">
    <text evidence="2">The sequence shown here is derived from an EMBL/GenBank/DDBJ whole genome shotgun (WGS) entry which is preliminary data.</text>
</comment>
<feature type="region of interest" description="Disordered" evidence="1">
    <location>
        <begin position="1"/>
        <end position="34"/>
    </location>
</feature>
<reference evidence="2" key="1">
    <citation type="submission" date="2017-12" db="EMBL/GenBank/DDBJ databases">
        <title>High-resolution comparative analysis of great ape genomes.</title>
        <authorList>
            <person name="Pollen A."/>
            <person name="Hastie A."/>
            <person name="Hormozdiari F."/>
            <person name="Dougherty M."/>
            <person name="Liu R."/>
            <person name="Chaisson M."/>
            <person name="Hoppe E."/>
            <person name="Hill C."/>
            <person name="Pang A."/>
            <person name="Hillier L."/>
            <person name="Baker C."/>
            <person name="Armstrong J."/>
            <person name="Shendure J."/>
            <person name="Paten B."/>
            <person name="Wilson R."/>
            <person name="Chao H."/>
            <person name="Schneider V."/>
            <person name="Ventura M."/>
            <person name="Kronenberg Z."/>
            <person name="Murali S."/>
            <person name="Gordon D."/>
            <person name="Cantsilieris S."/>
            <person name="Munson K."/>
            <person name="Nelson B."/>
            <person name="Raja A."/>
            <person name="Underwood J."/>
            <person name="Diekhans M."/>
            <person name="Fiddes I."/>
            <person name="Haussler D."/>
            <person name="Eichler E."/>
        </authorList>
    </citation>
    <scope>NUCLEOTIDE SEQUENCE [LARGE SCALE GENOMIC DNA]</scope>
    <source>
        <strain evidence="2">Susie</strain>
    </source>
</reference>
<dbReference type="AlphaFoldDB" id="A0A2J8RZ66"/>
<protein>
    <submittedName>
        <fullName evidence="2">PRAME isoform 12</fullName>
    </submittedName>
</protein>
<dbReference type="EMBL" id="NDHI03003630">
    <property type="protein sequence ID" value="PNJ13821.1"/>
    <property type="molecule type" value="Genomic_DNA"/>
</dbReference>